<dbReference type="OrthoDB" id="981227at2"/>
<dbReference type="NCBIfam" id="TIGR04366">
    <property type="entry name" value="cupin_WbuC"/>
    <property type="match status" value="1"/>
</dbReference>
<keyword evidence="3" id="KW-1185">Reference proteome</keyword>
<dbReference type="InterPro" id="IPR011051">
    <property type="entry name" value="RmlC_Cupin_sf"/>
</dbReference>
<dbReference type="SUPFAM" id="SSF51182">
    <property type="entry name" value="RmlC-like cupins"/>
    <property type="match status" value="1"/>
</dbReference>
<dbReference type="InterPro" id="IPR046058">
    <property type="entry name" value="WbuC_cupin"/>
</dbReference>
<dbReference type="STRING" id="316067.Geob_0933"/>
<gene>
    <name evidence="2" type="ordered locus">Geob_0933</name>
</gene>
<dbReference type="Proteomes" id="UP000007721">
    <property type="component" value="Chromosome"/>
</dbReference>
<organism evidence="2 3">
    <name type="scientific">Geotalea daltonii (strain DSM 22248 / JCM 15807 / FRC-32)</name>
    <name type="common">Geobacter daltonii</name>
    <dbReference type="NCBI Taxonomy" id="316067"/>
    <lineage>
        <taxon>Bacteria</taxon>
        <taxon>Pseudomonadati</taxon>
        <taxon>Thermodesulfobacteriota</taxon>
        <taxon>Desulfuromonadia</taxon>
        <taxon>Geobacterales</taxon>
        <taxon>Geobacteraceae</taxon>
        <taxon>Geotalea</taxon>
    </lineage>
</organism>
<dbReference type="RefSeq" id="WP_012646024.1">
    <property type="nucleotide sequence ID" value="NC_011979.1"/>
</dbReference>
<accession>B9M1Z9</accession>
<evidence type="ECO:0000259" key="1">
    <source>
        <dbReference type="Pfam" id="PF19480"/>
    </source>
</evidence>
<dbReference type="AlphaFoldDB" id="B9M1Z9"/>
<feature type="domain" description="Cupin fold metalloprotein WbuC cupin" evidence="1">
    <location>
        <begin position="4"/>
        <end position="87"/>
    </location>
</feature>
<dbReference type="EMBL" id="CP001390">
    <property type="protein sequence ID" value="ACM19295.1"/>
    <property type="molecule type" value="Genomic_DNA"/>
</dbReference>
<dbReference type="eggNOG" id="COG0662">
    <property type="taxonomic scope" value="Bacteria"/>
</dbReference>
<proteinExistence type="predicted"/>
<dbReference type="KEGG" id="geo:Geob_0933"/>
<dbReference type="Pfam" id="PF19480">
    <property type="entry name" value="DUF6016"/>
    <property type="match status" value="1"/>
</dbReference>
<dbReference type="InterPro" id="IPR027565">
    <property type="entry name" value="Cupin_WbuC"/>
</dbReference>
<evidence type="ECO:0000313" key="2">
    <source>
        <dbReference type="EMBL" id="ACM19295.1"/>
    </source>
</evidence>
<sequence>MKIIDKNLLDGLTHEAQANPRLRKNYNLHPTDDFCCHRLLNAIEPDSYIRPHRHLDPVKDESFVILRGKLGIIIFANDGKVLQSSVLSTESGTVIADIPHGVFHTAVSLEPGTIFFEAKAGPYRPLAEGEKAPWAPEDGTSLAGKYLAELKALLS</sequence>
<dbReference type="CDD" id="cd07005">
    <property type="entry name" value="cupin_WbuC-like"/>
    <property type="match status" value="1"/>
</dbReference>
<name>B9M1Z9_GEODF</name>
<dbReference type="InterPro" id="IPR014710">
    <property type="entry name" value="RmlC-like_jellyroll"/>
</dbReference>
<dbReference type="HOGENOM" id="CLU_121835_0_0_7"/>
<dbReference type="Gene3D" id="2.60.120.10">
    <property type="entry name" value="Jelly Rolls"/>
    <property type="match status" value="1"/>
</dbReference>
<protein>
    <recommendedName>
        <fullName evidence="1">Cupin fold metalloprotein WbuC cupin domain-containing protein</fullName>
    </recommendedName>
</protein>
<reference evidence="2 3" key="1">
    <citation type="submission" date="2009-01" db="EMBL/GenBank/DDBJ databases">
        <title>Complete sequence of Geobacter sp. FRC-32.</title>
        <authorList>
            <consortium name="US DOE Joint Genome Institute"/>
            <person name="Lucas S."/>
            <person name="Copeland A."/>
            <person name="Lapidus A."/>
            <person name="Glavina del Rio T."/>
            <person name="Dalin E."/>
            <person name="Tice H."/>
            <person name="Bruce D."/>
            <person name="Goodwin L."/>
            <person name="Pitluck S."/>
            <person name="Saunders E."/>
            <person name="Brettin T."/>
            <person name="Detter J.C."/>
            <person name="Han C."/>
            <person name="Larimer F."/>
            <person name="Land M."/>
            <person name="Hauser L."/>
            <person name="Kyrpides N."/>
            <person name="Ovchinnikova G."/>
            <person name="Kostka J."/>
            <person name="Richardson P."/>
        </authorList>
    </citation>
    <scope>NUCLEOTIDE SEQUENCE [LARGE SCALE GENOMIC DNA]</scope>
    <source>
        <strain evidence="3">DSM 22248 / JCM 15807 / FRC-32</strain>
    </source>
</reference>
<evidence type="ECO:0000313" key="3">
    <source>
        <dbReference type="Proteomes" id="UP000007721"/>
    </source>
</evidence>